<dbReference type="AlphaFoldDB" id="A0A6I6K2D0"/>
<evidence type="ECO:0000313" key="3">
    <source>
        <dbReference type="Proteomes" id="UP000428260"/>
    </source>
</evidence>
<dbReference type="KEGG" id="mcos:GM418_30485"/>
<evidence type="ECO:0000259" key="1">
    <source>
        <dbReference type="Pfam" id="PF01208"/>
    </source>
</evidence>
<dbReference type="EMBL" id="CP046401">
    <property type="protein sequence ID" value="QGY47829.1"/>
    <property type="molecule type" value="Genomic_DNA"/>
</dbReference>
<dbReference type="InterPro" id="IPR052024">
    <property type="entry name" value="Methanogen_methyltrans"/>
</dbReference>
<dbReference type="GO" id="GO:0006779">
    <property type="term" value="P:porphyrin-containing compound biosynthetic process"/>
    <property type="evidence" value="ECO:0007669"/>
    <property type="project" value="InterPro"/>
</dbReference>
<name>A0A6I6K2D0_9BACT</name>
<dbReference type="PANTHER" id="PTHR47099:SF1">
    <property type="entry name" value="METHYLCOBAMIDE:COM METHYLTRANSFERASE MTBA"/>
    <property type="match status" value="1"/>
</dbReference>
<accession>A0A6I6K2D0</accession>
<dbReference type="SUPFAM" id="SSF51726">
    <property type="entry name" value="UROD/MetE-like"/>
    <property type="match status" value="1"/>
</dbReference>
<protein>
    <recommendedName>
        <fullName evidence="1">Uroporphyrinogen decarboxylase (URO-D) domain-containing protein</fullName>
    </recommendedName>
</protein>
<dbReference type="GO" id="GO:0004853">
    <property type="term" value="F:uroporphyrinogen decarboxylase activity"/>
    <property type="evidence" value="ECO:0007669"/>
    <property type="project" value="InterPro"/>
</dbReference>
<dbReference type="RefSeq" id="WP_158872069.1">
    <property type="nucleotide sequence ID" value="NZ_CP046401.1"/>
</dbReference>
<evidence type="ECO:0000313" key="2">
    <source>
        <dbReference type="EMBL" id="QGY47829.1"/>
    </source>
</evidence>
<dbReference type="PANTHER" id="PTHR47099">
    <property type="entry name" value="METHYLCOBAMIDE:COM METHYLTRANSFERASE MTBA"/>
    <property type="match status" value="1"/>
</dbReference>
<dbReference type="Pfam" id="PF01208">
    <property type="entry name" value="URO-D"/>
    <property type="match status" value="1"/>
</dbReference>
<dbReference type="Proteomes" id="UP000428260">
    <property type="component" value="Chromosome"/>
</dbReference>
<dbReference type="Gene3D" id="3.20.20.210">
    <property type="match status" value="1"/>
</dbReference>
<dbReference type="InterPro" id="IPR000257">
    <property type="entry name" value="Uroporphyrinogen_deCOase"/>
</dbReference>
<organism evidence="2 3">
    <name type="scientific">Maribellus comscasis</name>
    <dbReference type="NCBI Taxonomy" id="2681766"/>
    <lineage>
        <taxon>Bacteria</taxon>
        <taxon>Pseudomonadati</taxon>
        <taxon>Bacteroidota</taxon>
        <taxon>Bacteroidia</taxon>
        <taxon>Marinilabiliales</taxon>
        <taxon>Prolixibacteraceae</taxon>
        <taxon>Maribellus</taxon>
    </lineage>
</organism>
<dbReference type="InterPro" id="IPR038071">
    <property type="entry name" value="UROD/MetE-like_sf"/>
</dbReference>
<feature type="domain" description="Uroporphyrinogen decarboxylase (URO-D)" evidence="1">
    <location>
        <begin position="108"/>
        <end position="354"/>
    </location>
</feature>
<gene>
    <name evidence="2" type="ORF">GM418_30485</name>
</gene>
<reference evidence="2 3" key="1">
    <citation type="submission" date="2019-11" db="EMBL/GenBank/DDBJ databases">
        <authorList>
            <person name="Zheng R.K."/>
            <person name="Sun C.M."/>
        </authorList>
    </citation>
    <scope>NUCLEOTIDE SEQUENCE [LARGE SCALE GENOMIC DNA]</scope>
    <source>
        <strain evidence="2 3">WC007</strain>
    </source>
</reference>
<keyword evidence="3" id="KW-1185">Reference proteome</keyword>
<sequence length="362" mass="41910">MVHNSKYSKFDKPLLVDYLATKQVTKSLLKYYSLKNENELLNKLKSDFYYLSCRDISQNESCFPFYRGPKLKITDTKRICPLGIHWKRLVYDDKFGVDEAINSPLSSEFIKEEDILNLKLPDPRWFDFSPLTKECDLNAKRIIVGGLWSAIHGDSYRMMGYENFLLNIALNKNLVQLLVNRMTDFYIEMNTRYFEVVKDKMDVFFMGNDFGSQSGLMISEEDWYEIYYNNYKKLIDLAHSFNLKVMVHSCGSIEPLIPYFIKLGVDIIDPVQTTAKGMDPQALGEKYGKKISFHGAIDTQSVIPYGTSEDIETHVSILIRHLNKNKNYIAAPSNNFMTGTPPQNIDTVYETINKLKSNEFLQ</sequence>
<proteinExistence type="predicted"/>